<organism evidence="1 2">
    <name type="scientific">Anaerocolumna chitinilytica</name>
    <dbReference type="NCBI Taxonomy" id="1727145"/>
    <lineage>
        <taxon>Bacteria</taxon>
        <taxon>Bacillati</taxon>
        <taxon>Bacillota</taxon>
        <taxon>Clostridia</taxon>
        <taxon>Lachnospirales</taxon>
        <taxon>Lachnospiraceae</taxon>
        <taxon>Anaerocolumna</taxon>
    </lineage>
</organism>
<reference evidence="1 2" key="2">
    <citation type="submission" date="2020-08" db="EMBL/GenBank/DDBJ databases">
        <authorList>
            <person name="Ueki A."/>
            <person name="Tonouchi A."/>
        </authorList>
    </citation>
    <scope>NUCLEOTIDE SEQUENCE [LARGE SCALE GENOMIC DNA]</scope>
    <source>
        <strain evidence="1 2">CTTW</strain>
    </source>
</reference>
<gene>
    <name evidence="1" type="ORF">bsdcttw_47290</name>
</gene>
<dbReference type="AlphaFoldDB" id="A0A7M3SAS1"/>
<dbReference type="KEGG" id="acht:bsdcttw_47290"/>
<evidence type="ECO:0000313" key="2">
    <source>
        <dbReference type="Proteomes" id="UP000515703"/>
    </source>
</evidence>
<proteinExistence type="predicted"/>
<name>A0A7M3SAS1_9FIRM</name>
<accession>A0A7M3SAS1</accession>
<dbReference type="EMBL" id="AP023368">
    <property type="protein sequence ID" value="BCK01689.1"/>
    <property type="molecule type" value="Genomic_DNA"/>
</dbReference>
<keyword evidence="2" id="KW-1185">Reference proteome</keyword>
<sequence length="55" mass="6810">MVFNFKVINNTKNGKNKQYIRYNAIKIIYFNKIFVKFIHKPVNEWYNNVKLNNER</sequence>
<protein>
    <submittedName>
        <fullName evidence="1">Uncharacterized protein</fullName>
    </submittedName>
</protein>
<evidence type="ECO:0000313" key="1">
    <source>
        <dbReference type="EMBL" id="BCK01689.1"/>
    </source>
</evidence>
<dbReference type="Proteomes" id="UP000515703">
    <property type="component" value="Chromosome"/>
</dbReference>
<reference evidence="1 2" key="1">
    <citation type="submission" date="2020-08" db="EMBL/GenBank/DDBJ databases">
        <title>Draft genome sequencing of an Anaerocolumna strain isolated from anoxic soil subjected to BSD treatment.</title>
        <authorList>
            <person name="Uek A."/>
            <person name="Tonouchi A."/>
        </authorList>
    </citation>
    <scope>NUCLEOTIDE SEQUENCE [LARGE SCALE GENOMIC DNA]</scope>
    <source>
        <strain evidence="1 2">CTTW</strain>
    </source>
</reference>